<feature type="compositionally biased region" description="Basic and acidic residues" evidence="1">
    <location>
        <begin position="452"/>
        <end position="476"/>
    </location>
</feature>
<name>A0AAN7W3G7_9PEZI</name>
<comment type="caution">
    <text evidence="2">The sequence shown here is derived from an EMBL/GenBank/DDBJ whole genome shotgun (WGS) entry which is preliminary data.</text>
</comment>
<dbReference type="Proteomes" id="UP001310594">
    <property type="component" value="Unassembled WGS sequence"/>
</dbReference>
<feature type="region of interest" description="Disordered" evidence="1">
    <location>
        <begin position="31"/>
        <end position="54"/>
    </location>
</feature>
<protein>
    <submittedName>
        <fullName evidence="2">Uncharacterized protein</fullName>
    </submittedName>
</protein>
<feature type="region of interest" description="Disordered" evidence="1">
    <location>
        <begin position="452"/>
        <end position="482"/>
    </location>
</feature>
<feature type="compositionally biased region" description="Acidic residues" evidence="1">
    <location>
        <begin position="599"/>
        <end position="622"/>
    </location>
</feature>
<feature type="region of interest" description="Disordered" evidence="1">
    <location>
        <begin position="252"/>
        <end position="335"/>
    </location>
</feature>
<organism evidence="2 3">
    <name type="scientific">Elasticomyces elasticus</name>
    <dbReference type="NCBI Taxonomy" id="574655"/>
    <lineage>
        <taxon>Eukaryota</taxon>
        <taxon>Fungi</taxon>
        <taxon>Dikarya</taxon>
        <taxon>Ascomycota</taxon>
        <taxon>Pezizomycotina</taxon>
        <taxon>Dothideomycetes</taxon>
        <taxon>Dothideomycetidae</taxon>
        <taxon>Mycosphaerellales</taxon>
        <taxon>Teratosphaeriaceae</taxon>
        <taxon>Elasticomyces</taxon>
    </lineage>
</organism>
<dbReference type="EMBL" id="JAVRQU010000015">
    <property type="protein sequence ID" value="KAK5694762.1"/>
    <property type="molecule type" value="Genomic_DNA"/>
</dbReference>
<evidence type="ECO:0000313" key="3">
    <source>
        <dbReference type="Proteomes" id="UP001310594"/>
    </source>
</evidence>
<feature type="region of interest" description="Disordered" evidence="1">
    <location>
        <begin position="579"/>
        <end position="640"/>
    </location>
</feature>
<proteinExistence type="predicted"/>
<evidence type="ECO:0000256" key="1">
    <source>
        <dbReference type="SAM" id="MobiDB-lite"/>
    </source>
</evidence>
<accession>A0AAN7W3G7</accession>
<evidence type="ECO:0000313" key="2">
    <source>
        <dbReference type="EMBL" id="KAK5694762.1"/>
    </source>
</evidence>
<dbReference type="AlphaFoldDB" id="A0AAN7W3G7"/>
<gene>
    <name evidence="2" type="ORF">LTR97_009352</name>
</gene>
<sequence>MSDQQSQSFDYDNAAGLTNIEFFNAVADDPAYDLSESQERQILEEPAPTDPTLYTTGLPEEWDDLVDLGQPSHEHFTADEPLLPAHEPFSDSSWLGVVPSIEQPLPSPDLHFCQQPVQSASLYAGHSQTWEELFHAQLGNGQEPTFPAHHDTLAPILPTIHTPVRYEHPPPTFQEHYTGREPLPPALQPYGSTVTSERYDPVHHRTPPPASHQYRGDYWAAQTAQEPYLEEEGVSLFDLARDRDALALASQNREIDQEPTQSAPPRPVEVGEFGELNDTGPNPGYQGYVYPPTAPILRSPQRQHRHFAGASSSPPRYSEAPATRGRSRRSVTSQAIPTLSPSAVCQMCVDRAKDKSKARQKKFKPTVYNNGIYCNKHTAQVEKERLADQPPFCTLDQAPDAASDAKTTDLVYPMVQPLDYDNPSENDDYLDHVDYESLWVALLTAAANRPYVRPDETHDSQDPDAVADRNRRHDNAVKQQRIYNKKPLEASSRDFYNDVTLNSRLRMLFRAVLTYHQGGRSLYPVGGSNNGYGDDRTLSFTRRIWVIIEAMEVDKRVVMDVVEGRGVAALAANPRRFADRKNSNNKCNENKRKKLGYTDDSDGEDGADDAGDDGADDDDVDDGGQGPGPSTEASRKRRRT</sequence>
<reference evidence="2" key="1">
    <citation type="submission" date="2023-08" db="EMBL/GenBank/DDBJ databases">
        <title>Black Yeasts Isolated from many extreme environments.</title>
        <authorList>
            <person name="Coleine C."/>
            <person name="Stajich J.E."/>
            <person name="Selbmann L."/>
        </authorList>
    </citation>
    <scope>NUCLEOTIDE SEQUENCE</scope>
    <source>
        <strain evidence="2">CCFEE 5810</strain>
    </source>
</reference>